<name>A0A8X6NWW9_NEPPI</name>
<keyword evidence="3" id="KW-1185">Reference proteome</keyword>
<dbReference type="AlphaFoldDB" id="A0A8X6NWW9"/>
<gene>
    <name evidence="2" type="ORF">NPIL_431501</name>
</gene>
<organism evidence="2 3">
    <name type="scientific">Nephila pilipes</name>
    <name type="common">Giant wood spider</name>
    <name type="synonym">Nephila maculata</name>
    <dbReference type="NCBI Taxonomy" id="299642"/>
    <lineage>
        <taxon>Eukaryota</taxon>
        <taxon>Metazoa</taxon>
        <taxon>Ecdysozoa</taxon>
        <taxon>Arthropoda</taxon>
        <taxon>Chelicerata</taxon>
        <taxon>Arachnida</taxon>
        <taxon>Araneae</taxon>
        <taxon>Araneomorphae</taxon>
        <taxon>Entelegynae</taxon>
        <taxon>Araneoidea</taxon>
        <taxon>Nephilidae</taxon>
        <taxon>Nephila</taxon>
    </lineage>
</organism>
<comment type="caution">
    <text evidence="2">The sequence shown here is derived from an EMBL/GenBank/DDBJ whole genome shotgun (WGS) entry which is preliminary data.</text>
</comment>
<proteinExistence type="predicted"/>
<evidence type="ECO:0000313" key="3">
    <source>
        <dbReference type="Proteomes" id="UP000887013"/>
    </source>
</evidence>
<protein>
    <submittedName>
        <fullName evidence="2">Uncharacterized protein</fullName>
    </submittedName>
</protein>
<accession>A0A8X6NWW9</accession>
<evidence type="ECO:0000256" key="1">
    <source>
        <dbReference type="SAM" id="MobiDB-lite"/>
    </source>
</evidence>
<dbReference type="EMBL" id="BMAW01109504">
    <property type="protein sequence ID" value="GFT38718.1"/>
    <property type="molecule type" value="Genomic_DNA"/>
</dbReference>
<reference evidence="2" key="1">
    <citation type="submission" date="2020-08" db="EMBL/GenBank/DDBJ databases">
        <title>Multicomponent nature underlies the extraordinary mechanical properties of spider dragline silk.</title>
        <authorList>
            <person name="Kono N."/>
            <person name="Nakamura H."/>
            <person name="Mori M."/>
            <person name="Yoshida Y."/>
            <person name="Ohtoshi R."/>
            <person name="Malay A.D."/>
            <person name="Moran D.A.P."/>
            <person name="Tomita M."/>
            <person name="Numata K."/>
            <person name="Arakawa K."/>
        </authorList>
    </citation>
    <scope>NUCLEOTIDE SEQUENCE</scope>
</reference>
<dbReference type="Proteomes" id="UP000887013">
    <property type="component" value="Unassembled WGS sequence"/>
</dbReference>
<feature type="region of interest" description="Disordered" evidence="1">
    <location>
        <begin position="64"/>
        <end position="87"/>
    </location>
</feature>
<sequence>MKEIGLQLITSAAVRIFGMHSKWMKQLSEECSYAVLTLLVEKLALFFELQCILFQALQHLPSNLSSGKRESSDAAVFPSKPKIGHDQAGRSGRILIFRAERVMY</sequence>
<evidence type="ECO:0000313" key="2">
    <source>
        <dbReference type="EMBL" id="GFT38718.1"/>
    </source>
</evidence>